<organism evidence="2 3">
    <name type="scientific">Paragonimus heterotremus</name>
    <dbReference type="NCBI Taxonomy" id="100268"/>
    <lineage>
        <taxon>Eukaryota</taxon>
        <taxon>Metazoa</taxon>
        <taxon>Spiralia</taxon>
        <taxon>Lophotrochozoa</taxon>
        <taxon>Platyhelminthes</taxon>
        <taxon>Trematoda</taxon>
        <taxon>Digenea</taxon>
        <taxon>Plagiorchiida</taxon>
        <taxon>Troglotremata</taxon>
        <taxon>Troglotrematidae</taxon>
        <taxon>Paragonimus</taxon>
    </lineage>
</organism>
<proteinExistence type="predicted"/>
<dbReference type="SUPFAM" id="SSF48239">
    <property type="entry name" value="Terpenoid cyclases/Protein prenyltransferases"/>
    <property type="match status" value="1"/>
</dbReference>
<feature type="domain" description="VWFA" evidence="1">
    <location>
        <begin position="296"/>
        <end position="466"/>
    </location>
</feature>
<dbReference type="Proteomes" id="UP000748531">
    <property type="component" value="Unassembled WGS sequence"/>
</dbReference>
<gene>
    <name evidence="2" type="ORF">PHET_04063</name>
</gene>
<dbReference type="SUPFAM" id="SSF53300">
    <property type="entry name" value="vWA-like"/>
    <property type="match status" value="1"/>
</dbReference>
<dbReference type="PANTHER" id="PTHR45737">
    <property type="entry name" value="VON WILLEBRAND FACTOR A DOMAIN-CONTAINING PROTEIN 5A"/>
    <property type="match status" value="1"/>
</dbReference>
<dbReference type="PROSITE" id="PS50234">
    <property type="entry name" value="VWFA"/>
    <property type="match status" value="1"/>
</dbReference>
<sequence>MTEFGLKPLNPLDEGFRLLNVVVSCDITHLVANTCAKLTYKNDTSFAQNATFMWPGWYPPIQTFEANDGTTKTRTYFTSCNGNPILDHAPMKSGIREPSADFQSSWIVHPSNLIQFDLGAIDTQASIVITLMYVNTLDVNVVTADKKPSHTSHFDVSYTLLNAITPDNRSPDSYTDDTKARSKLEPMTSHTYTFSFEAYVKMPATIEAVLSTTDQYSVQFLTANHRSAHIVLTSSFQPDHELHMNIHLGKSDRLFAFAEQACDVTEVQSIPSIDCLFLCFVPDCQGFTSKKDMQKELVLLIDRSKEVCESRMRYFAEAFALFLKSLQPGCRFQVIGYGNRFETLFSSGPTEYNLASVDRALHYHEQLRSDMGSCNLLPALEYALDIDTSSSTWQRQIIVLSGGDFGDLSKLYGLLTRNMYKANISFLSVGASTELSKLSGIFRASHSQAVLVDEESRLGEAILSVMHEAFLPRLEIIEIKYQLRNSDGQIPPVYLFPQSLTSVNYGDYLMQLAMFPKDTVKTAQGQIIVTYVAGNQKETLSLNTKNIVLSNARKELKNSCFLHQLALQYGLSTESFANPADAHKNSPFKFEPVWICMRSKNNENDKNDDFILPKTNKKLNQSRKPARKNVGCFPNCQQRKSKARKVEKRKTIEAINSAPANAQKGQAAKADILNKLASLQQTDGSWNLTEDIADLLEIPLELLEKKMPTTKFREPKKTWATALVIAQLDLYHKTHPSASVMCEKGIQWLSSQQFITANDEMSNAHVVRDAKLLLINHCLDFHIAK</sequence>
<dbReference type="SMART" id="SM00327">
    <property type="entry name" value="VWA"/>
    <property type="match status" value="1"/>
</dbReference>
<name>A0A8J4TJD5_9TREM</name>
<dbReference type="EMBL" id="LUCH01001641">
    <property type="protein sequence ID" value="KAF5402721.1"/>
    <property type="molecule type" value="Genomic_DNA"/>
</dbReference>
<dbReference type="AlphaFoldDB" id="A0A8J4TJD5"/>
<keyword evidence="3" id="KW-1185">Reference proteome</keyword>
<reference evidence="2" key="1">
    <citation type="submission" date="2019-05" db="EMBL/GenBank/DDBJ databases">
        <title>Annotation for the trematode Paragonimus heterotremus.</title>
        <authorList>
            <person name="Choi Y.-J."/>
        </authorList>
    </citation>
    <scope>NUCLEOTIDE SEQUENCE</scope>
    <source>
        <strain evidence="2">LC</strain>
    </source>
</reference>
<dbReference type="InterPro" id="IPR036465">
    <property type="entry name" value="vWFA_dom_sf"/>
</dbReference>
<dbReference type="OrthoDB" id="1729737at2759"/>
<evidence type="ECO:0000313" key="3">
    <source>
        <dbReference type="Proteomes" id="UP000748531"/>
    </source>
</evidence>
<evidence type="ECO:0000313" key="2">
    <source>
        <dbReference type="EMBL" id="KAF5402721.1"/>
    </source>
</evidence>
<dbReference type="PANTHER" id="PTHR45737:SF6">
    <property type="entry name" value="VON WILLEBRAND FACTOR A DOMAIN-CONTAINING PROTEIN 5A"/>
    <property type="match status" value="1"/>
</dbReference>
<dbReference type="InterPro" id="IPR002035">
    <property type="entry name" value="VWF_A"/>
</dbReference>
<dbReference type="Gene3D" id="3.40.50.410">
    <property type="entry name" value="von Willebrand factor, type A domain"/>
    <property type="match status" value="1"/>
</dbReference>
<dbReference type="InterPro" id="IPR008930">
    <property type="entry name" value="Terpenoid_cyclase/PrenylTrfase"/>
</dbReference>
<evidence type="ECO:0000259" key="1">
    <source>
        <dbReference type="PROSITE" id="PS50234"/>
    </source>
</evidence>
<comment type="caution">
    <text evidence="2">The sequence shown here is derived from an EMBL/GenBank/DDBJ whole genome shotgun (WGS) entry which is preliminary data.</text>
</comment>
<accession>A0A8J4TJD5</accession>
<protein>
    <recommendedName>
        <fullName evidence="1">VWFA domain-containing protein</fullName>
    </recommendedName>
</protein>
<dbReference type="Pfam" id="PF13768">
    <property type="entry name" value="VWA_3"/>
    <property type="match status" value="1"/>
</dbReference>